<dbReference type="EMBL" id="CP031146">
    <property type="protein sequence ID" value="AXM96820.1"/>
    <property type="molecule type" value="Genomic_DNA"/>
</dbReference>
<gene>
    <name evidence="1" type="ORF">DVB73_14040</name>
</gene>
<organism evidence="1 2">
    <name type="scientific">Pseudomonas plecoglossicida</name>
    <dbReference type="NCBI Taxonomy" id="70775"/>
    <lineage>
        <taxon>Bacteria</taxon>
        <taxon>Pseudomonadati</taxon>
        <taxon>Pseudomonadota</taxon>
        <taxon>Gammaproteobacteria</taxon>
        <taxon>Pseudomonadales</taxon>
        <taxon>Pseudomonadaceae</taxon>
        <taxon>Pseudomonas</taxon>
    </lineage>
</organism>
<accession>A0AAD0QXM0</accession>
<dbReference type="AlphaFoldDB" id="A0AAD0QXM0"/>
<sequence length="113" mass="12353">MALQLLSPVLRARAVPSVLSSGKTHWAKGKQATGGLFFIERATVCLAAGATTRTDKEQPASAIIATLASVYVQPPCNSTPSPKCTPLVRDCYRRHRLKASSCTEKHLFWLCRR</sequence>
<dbReference type="Proteomes" id="UP000256503">
    <property type="component" value="Chromosome"/>
</dbReference>
<reference evidence="1 2" key="1">
    <citation type="submission" date="2018-07" db="EMBL/GenBank/DDBJ databases">
        <title>Complete genome sequence of a Pseudomonas plecoglossicida strain pathogenic to the marine fish, Larimichthys crocea.</title>
        <authorList>
            <person name="Tao Z."/>
        </authorList>
    </citation>
    <scope>NUCLEOTIDE SEQUENCE [LARGE SCALE GENOMIC DNA]</scope>
    <source>
        <strain evidence="1 2">XSDHY-P</strain>
    </source>
</reference>
<proteinExistence type="predicted"/>
<name>A0AAD0QXM0_PSEDL</name>
<evidence type="ECO:0000313" key="2">
    <source>
        <dbReference type="Proteomes" id="UP000256503"/>
    </source>
</evidence>
<evidence type="ECO:0000313" key="1">
    <source>
        <dbReference type="EMBL" id="AXM96820.1"/>
    </source>
</evidence>
<protein>
    <submittedName>
        <fullName evidence="1">Uncharacterized protein</fullName>
    </submittedName>
</protein>